<sequence>MRSDGDDTSKPLTRCFGQLPDLVVPDDFDVDYDDLASEFNGDIANAERRAARDRYARRTEEA</sequence>
<name>A0A100WJE5_MYCCR</name>
<keyword evidence="2" id="KW-1185">Reference proteome</keyword>
<gene>
    <name evidence="1" type="ORF">RMCC_6564</name>
</gene>
<protein>
    <submittedName>
        <fullName evidence="1">Uncharacterized protein</fullName>
    </submittedName>
</protein>
<dbReference type="EMBL" id="BCSY01000136">
    <property type="protein sequence ID" value="GAS99599.1"/>
    <property type="molecule type" value="Genomic_DNA"/>
</dbReference>
<reference evidence="2" key="1">
    <citation type="journal article" date="2016" name="Genome Announc.">
        <title>Draft Genome Sequences of Five Rapidly Growing Mycobacterium Species, M. thermoresistibile, M. fortuitum subsp. acetamidolyticum, M. canariasense, M. brisbanense, and M. novocastrense.</title>
        <authorList>
            <person name="Katahira K."/>
            <person name="Ogura Y."/>
            <person name="Gotoh Y."/>
            <person name="Hayashi T."/>
        </authorList>
    </citation>
    <scope>NUCLEOTIDE SEQUENCE [LARGE SCALE GENOMIC DNA]</scope>
    <source>
        <strain evidence="2">JCM15298</strain>
    </source>
</reference>
<accession>A0A100WJE5</accession>
<dbReference type="Proteomes" id="UP000069443">
    <property type="component" value="Unassembled WGS sequence"/>
</dbReference>
<proteinExistence type="predicted"/>
<dbReference type="RefSeq" id="WP_062660258.1">
    <property type="nucleotide sequence ID" value="NZ_BCSY01000136.1"/>
</dbReference>
<dbReference type="AlphaFoldDB" id="A0A100WJE5"/>
<comment type="caution">
    <text evidence="1">The sequence shown here is derived from an EMBL/GenBank/DDBJ whole genome shotgun (WGS) entry which is preliminary data.</text>
</comment>
<evidence type="ECO:0000313" key="2">
    <source>
        <dbReference type="Proteomes" id="UP000069443"/>
    </source>
</evidence>
<organism evidence="1 2">
    <name type="scientific">Mycolicibacterium canariasense</name>
    <name type="common">Mycobacterium canariasense</name>
    <dbReference type="NCBI Taxonomy" id="228230"/>
    <lineage>
        <taxon>Bacteria</taxon>
        <taxon>Bacillati</taxon>
        <taxon>Actinomycetota</taxon>
        <taxon>Actinomycetes</taxon>
        <taxon>Mycobacteriales</taxon>
        <taxon>Mycobacteriaceae</taxon>
        <taxon>Mycolicibacterium</taxon>
    </lineage>
</organism>
<reference evidence="2" key="2">
    <citation type="submission" date="2016-02" db="EMBL/GenBank/DDBJ databases">
        <title>Draft genome sequence of five rapidly growing Mycobacterium species.</title>
        <authorList>
            <person name="Katahira K."/>
            <person name="Gotou Y."/>
            <person name="Iida K."/>
            <person name="Ogura Y."/>
            <person name="Hayashi T."/>
        </authorList>
    </citation>
    <scope>NUCLEOTIDE SEQUENCE [LARGE SCALE GENOMIC DNA]</scope>
    <source>
        <strain evidence="2">JCM15298</strain>
    </source>
</reference>
<evidence type="ECO:0000313" key="1">
    <source>
        <dbReference type="EMBL" id="GAS99599.1"/>
    </source>
</evidence>